<keyword evidence="2" id="KW-1185">Reference proteome</keyword>
<accession>A0ABR4M9W7</accession>
<dbReference type="EMBL" id="JABSNW010000008">
    <property type="protein sequence ID" value="KAL2885067.1"/>
    <property type="molecule type" value="Genomic_DNA"/>
</dbReference>
<dbReference type="GeneID" id="98120754"/>
<sequence>MRKEIQTLEPYGSWEMIPAQSAPRRPMNSKWVLKERQWNIQSEMCLPQGDSSSYGITRSDELEDIRPPTQMGFPTDHILKLKKAVYDPRSAPKRWQKTPNKHLMDIGFTPLKNDATIFFNGQTWITV</sequence>
<comment type="caution">
    <text evidence="1">The sequence shown here is derived from an EMBL/GenBank/DDBJ whole genome shotgun (WGS) entry which is preliminary data.</text>
</comment>
<dbReference type="RefSeq" id="XP_070856248.1">
    <property type="nucleotide sequence ID" value="XM_071004401.1"/>
</dbReference>
<evidence type="ECO:0000313" key="1">
    <source>
        <dbReference type="EMBL" id="KAL2885067.1"/>
    </source>
</evidence>
<gene>
    <name evidence="1" type="ORF">HOO65_080017</name>
</gene>
<evidence type="ECO:0000313" key="2">
    <source>
        <dbReference type="Proteomes" id="UP001610728"/>
    </source>
</evidence>
<organism evidence="1 2">
    <name type="scientific">Ceratocystis lukuohia</name>
    <dbReference type="NCBI Taxonomy" id="2019550"/>
    <lineage>
        <taxon>Eukaryota</taxon>
        <taxon>Fungi</taxon>
        <taxon>Dikarya</taxon>
        <taxon>Ascomycota</taxon>
        <taxon>Pezizomycotina</taxon>
        <taxon>Sordariomycetes</taxon>
        <taxon>Hypocreomycetidae</taxon>
        <taxon>Microascales</taxon>
        <taxon>Ceratocystidaceae</taxon>
        <taxon>Ceratocystis</taxon>
    </lineage>
</organism>
<protein>
    <submittedName>
        <fullName evidence="1">Gag-pol polyprotein</fullName>
    </submittedName>
</protein>
<name>A0ABR4M9W7_9PEZI</name>
<reference evidence="1 2" key="1">
    <citation type="submission" date="2020-05" db="EMBL/GenBank/DDBJ databases">
        <title>Ceratocystis lukuohia genome.</title>
        <authorList>
            <person name="Harrington T.C."/>
            <person name="Kim K."/>
            <person name="Mayers C.G."/>
        </authorList>
    </citation>
    <scope>NUCLEOTIDE SEQUENCE [LARGE SCALE GENOMIC DNA]</scope>
    <source>
        <strain evidence="1 2">C4212</strain>
    </source>
</reference>
<proteinExistence type="predicted"/>
<dbReference type="Proteomes" id="UP001610728">
    <property type="component" value="Unassembled WGS sequence"/>
</dbReference>